<evidence type="ECO:0000259" key="1">
    <source>
        <dbReference type="SMART" id="SM00507"/>
    </source>
</evidence>
<dbReference type="Proteomes" id="UP000810171">
    <property type="component" value="Unassembled WGS sequence"/>
</dbReference>
<dbReference type="InterPro" id="IPR003615">
    <property type="entry name" value="HNH_nuc"/>
</dbReference>
<protein>
    <submittedName>
        <fullName evidence="2">HNH endonuclease</fullName>
    </submittedName>
</protein>
<dbReference type="Pfam" id="PF01844">
    <property type="entry name" value="HNH"/>
    <property type="match status" value="1"/>
</dbReference>
<evidence type="ECO:0000313" key="3">
    <source>
        <dbReference type="Proteomes" id="UP000810171"/>
    </source>
</evidence>
<sequence>MFAVIAENDESQWSDETGTRYHFPKRYLKYLPEGTQVVYYKGKMKNKRYSDTRLSPAPHYFAIATIASVYADRESSKGDYFADIKDYQPFDQAVLAKHEGSYLETIPDNRKSNYWRDGVRPINQSTYDIILSFVRGLSHPPASYTPELDLNDNDQAFESYVEGEKKSKYVSTYERDPRLRQQAIDIHGVTCEACGINFGEKYGPYAEGLIHIHHIVPVSTFGKSKKVDPRTELIPLCANCHAVIHRRKNRTLSVEELKKMISAASSP</sequence>
<organism evidence="2 3">
    <name type="scientific">Marinobacterium alkalitolerans</name>
    <dbReference type="NCBI Taxonomy" id="1542925"/>
    <lineage>
        <taxon>Bacteria</taxon>
        <taxon>Pseudomonadati</taxon>
        <taxon>Pseudomonadota</taxon>
        <taxon>Gammaproteobacteria</taxon>
        <taxon>Oceanospirillales</taxon>
        <taxon>Oceanospirillaceae</taxon>
        <taxon>Marinobacterium</taxon>
    </lineage>
</organism>
<keyword evidence="2" id="KW-0540">Nuclease</keyword>
<keyword evidence="2" id="KW-0378">Hydrolase</keyword>
<dbReference type="RefSeq" id="WP_209288520.1">
    <property type="nucleotide sequence ID" value="NZ_JACVEW010000026.1"/>
</dbReference>
<proteinExistence type="predicted"/>
<name>A0ABS3ZDR0_9GAMM</name>
<gene>
    <name evidence="2" type="ORF">H9C73_13970</name>
</gene>
<dbReference type="InterPro" id="IPR002711">
    <property type="entry name" value="HNH"/>
</dbReference>
<dbReference type="EMBL" id="JACVEW010000026">
    <property type="protein sequence ID" value="MBP0049835.1"/>
    <property type="molecule type" value="Genomic_DNA"/>
</dbReference>
<dbReference type="SMART" id="SM00507">
    <property type="entry name" value="HNHc"/>
    <property type="match status" value="1"/>
</dbReference>
<dbReference type="Gene3D" id="1.10.30.50">
    <property type="match status" value="1"/>
</dbReference>
<dbReference type="GO" id="GO:0004519">
    <property type="term" value="F:endonuclease activity"/>
    <property type="evidence" value="ECO:0007669"/>
    <property type="project" value="UniProtKB-KW"/>
</dbReference>
<evidence type="ECO:0000313" key="2">
    <source>
        <dbReference type="EMBL" id="MBP0049835.1"/>
    </source>
</evidence>
<keyword evidence="3" id="KW-1185">Reference proteome</keyword>
<keyword evidence="2" id="KW-0255">Endonuclease</keyword>
<accession>A0ABS3ZDR0</accession>
<dbReference type="CDD" id="cd00085">
    <property type="entry name" value="HNHc"/>
    <property type="match status" value="1"/>
</dbReference>
<feature type="domain" description="HNH nuclease" evidence="1">
    <location>
        <begin position="178"/>
        <end position="242"/>
    </location>
</feature>
<comment type="caution">
    <text evidence="2">The sequence shown here is derived from an EMBL/GenBank/DDBJ whole genome shotgun (WGS) entry which is preliminary data.</text>
</comment>
<reference evidence="2 3" key="1">
    <citation type="submission" date="2020-09" db="EMBL/GenBank/DDBJ databases">
        <authorList>
            <person name="Tanuku N.R.S."/>
        </authorList>
    </citation>
    <scope>NUCLEOTIDE SEQUENCE [LARGE SCALE GENOMIC DNA]</scope>
    <source>
        <strain evidence="2 3">AK62</strain>
    </source>
</reference>